<gene>
    <name evidence="1" type="ORF">PR002_g29481</name>
    <name evidence="2" type="ORF">PR003_g29764</name>
</gene>
<evidence type="ECO:0008006" key="5">
    <source>
        <dbReference type="Google" id="ProtNLM"/>
    </source>
</evidence>
<evidence type="ECO:0000313" key="4">
    <source>
        <dbReference type="Proteomes" id="UP000435112"/>
    </source>
</evidence>
<accession>A0A6A4BKL0</accession>
<proteinExistence type="predicted"/>
<keyword evidence="3" id="KW-1185">Reference proteome</keyword>
<evidence type="ECO:0000313" key="1">
    <source>
        <dbReference type="EMBL" id="KAE8962845.1"/>
    </source>
</evidence>
<name>A0A6A4BKL0_9STRA</name>
<dbReference type="Proteomes" id="UP000434957">
    <property type="component" value="Unassembled WGS sequence"/>
</dbReference>
<dbReference type="EMBL" id="QXFU01005853">
    <property type="protein sequence ID" value="KAE8962845.1"/>
    <property type="molecule type" value="Genomic_DNA"/>
</dbReference>
<dbReference type="EMBL" id="QXFT01005165">
    <property type="protein sequence ID" value="KAE9273915.1"/>
    <property type="molecule type" value="Genomic_DNA"/>
</dbReference>
<dbReference type="AlphaFoldDB" id="A0A6A4BKL0"/>
<evidence type="ECO:0000313" key="3">
    <source>
        <dbReference type="Proteomes" id="UP000434957"/>
    </source>
</evidence>
<comment type="caution">
    <text evidence="2">The sequence shown here is derived from an EMBL/GenBank/DDBJ whole genome shotgun (WGS) entry which is preliminary data.</text>
</comment>
<dbReference type="Proteomes" id="UP000435112">
    <property type="component" value="Unassembled WGS sequence"/>
</dbReference>
<organism evidence="2 3">
    <name type="scientific">Phytophthora rubi</name>
    <dbReference type="NCBI Taxonomy" id="129364"/>
    <lineage>
        <taxon>Eukaryota</taxon>
        <taxon>Sar</taxon>
        <taxon>Stramenopiles</taxon>
        <taxon>Oomycota</taxon>
        <taxon>Peronosporomycetes</taxon>
        <taxon>Peronosporales</taxon>
        <taxon>Peronosporaceae</taxon>
        <taxon>Phytophthora</taxon>
    </lineage>
</organism>
<protein>
    <recommendedName>
        <fullName evidence="5">Integrase catalytic domain-containing protein</fullName>
    </recommendedName>
</protein>
<sequence>MFTAAQPETDGQTERVNRVLEDVFTTYPTDASAIGQPASIEYTLRLNSTYVGDSADNRYIPTRSTVAYLSPFHRNTEGTDVNKWSVTVDDASRSLAGAMHSEQTGCFRNILS</sequence>
<evidence type="ECO:0000313" key="2">
    <source>
        <dbReference type="EMBL" id="KAE9273915.1"/>
    </source>
</evidence>
<reference evidence="2 3" key="1">
    <citation type="submission" date="2018-08" db="EMBL/GenBank/DDBJ databases">
        <title>Genomic investigation of the strawberry pathogen Phytophthora fragariae indicates pathogenicity is determined by transcriptional variation in three key races.</title>
        <authorList>
            <person name="Adams T.M."/>
            <person name="Armitage A.D."/>
            <person name="Sobczyk M.K."/>
            <person name="Bates H.J."/>
            <person name="Dunwell J.M."/>
            <person name="Nellist C.F."/>
            <person name="Harrison R.J."/>
        </authorList>
    </citation>
    <scope>NUCLEOTIDE SEQUENCE [LARGE SCALE GENOMIC DNA]</scope>
    <source>
        <strain evidence="1 4">SCRP324</strain>
        <strain evidence="2 3">SCRP333</strain>
    </source>
</reference>